<sequence length="106" mass="12209">MKNLFDLPQPLPQSELFETLCTFGGAKLERIISQGQITPPGEWYDQAQDEWVLLVQGQAHLRFENGKIQELQTGDWLLIPAHHRHRVEYTSSQPVCIWLALHFSAN</sequence>
<evidence type="ECO:0000259" key="1">
    <source>
        <dbReference type="Pfam" id="PF07883"/>
    </source>
</evidence>
<accession>A0A2M7FWZ8</accession>
<protein>
    <submittedName>
        <fullName evidence="2">Cupin</fullName>
    </submittedName>
</protein>
<dbReference type="SUPFAM" id="SSF51182">
    <property type="entry name" value="RmlC-like cupins"/>
    <property type="match status" value="1"/>
</dbReference>
<dbReference type="InterPro" id="IPR011051">
    <property type="entry name" value="RmlC_Cupin_sf"/>
</dbReference>
<comment type="caution">
    <text evidence="2">The sequence shown here is derived from an EMBL/GenBank/DDBJ whole genome shotgun (WGS) entry which is preliminary data.</text>
</comment>
<dbReference type="EMBL" id="PFFQ01000066">
    <property type="protein sequence ID" value="PIW13788.1"/>
    <property type="molecule type" value="Genomic_DNA"/>
</dbReference>
<dbReference type="Proteomes" id="UP000231019">
    <property type="component" value="Unassembled WGS sequence"/>
</dbReference>
<name>A0A2M7FWZ8_9BACT</name>
<dbReference type="AlphaFoldDB" id="A0A2M7FWZ8"/>
<dbReference type="InterPro" id="IPR014710">
    <property type="entry name" value="RmlC-like_jellyroll"/>
</dbReference>
<proteinExistence type="predicted"/>
<dbReference type="InterPro" id="IPR013096">
    <property type="entry name" value="Cupin_2"/>
</dbReference>
<evidence type="ECO:0000313" key="2">
    <source>
        <dbReference type="EMBL" id="PIW13788.1"/>
    </source>
</evidence>
<organism evidence="2 3">
    <name type="scientific">bacterium (Candidatus Blackallbacteria) CG17_big_fil_post_rev_8_21_14_2_50_48_46</name>
    <dbReference type="NCBI Taxonomy" id="2014261"/>
    <lineage>
        <taxon>Bacteria</taxon>
        <taxon>Candidatus Blackallbacteria</taxon>
    </lineage>
</organism>
<gene>
    <name evidence="2" type="ORF">COW36_24280</name>
</gene>
<reference evidence="2 3" key="1">
    <citation type="submission" date="2017-09" db="EMBL/GenBank/DDBJ databases">
        <title>Depth-based differentiation of microbial function through sediment-hosted aquifers and enrichment of novel symbionts in the deep terrestrial subsurface.</title>
        <authorList>
            <person name="Probst A.J."/>
            <person name="Ladd B."/>
            <person name="Jarett J.K."/>
            <person name="Geller-Mcgrath D.E."/>
            <person name="Sieber C.M."/>
            <person name="Emerson J.B."/>
            <person name="Anantharaman K."/>
            <person name="Thomas B.C."/>
            <person name="Malmstrom R."/>
            <person name="Stieglmeier M."/>
            <person name="Klingl A."/>
            <person name="Woyke T."/>
            <person name="Ryan C.M."/>
            <person name="Banfield J.F."/>
        </authorList>
    </citation>
    <scope>NUCLEOTIDE SEQUENCE [LARGE SCALE GENOMIC DNA]</scope>
    <source>
        <strain evidence="2">CG17_big_fil_post_rev_8_21_14_2_50_48_46</strain>
    </source>
</reference>
<feature type="domain" description="Cupin type-2" evidence="1">
    <location>
        <begin position="38"/>
        <end position="97"/>
    </location>
</feature>
<evidence type="ECO:0000313" key="3">
    <source>
        <dbReference type="Proteomes" id="UP000231019"/>
    </source>
</evidence>
<dbReference type="CDD" id="cd06981">
    <property type="entry name" value="cupin_reut_a1446"/>
    <property type="match status" value="1"/>
</dbReference>
<dbReference type="Pfam" id="PF07883">
    <property type="entry name" value="Cupin_2"/>
    <property type="match status" value="1"/>
</dbReference>
<dbReference type="Gene3D" id="2.60.120.10">
    <property type="entry name" value="Jelly Rolls"/>
    <property type="match status" value="1"/>
</dbReference>